<protein>
    <submittedName>
        <fullName evidence="1">Uncharacterized protein</fullName>
    </submittedName>
</protein>
<comment type="caution">
    <text evidence="1">The sequence shown here is derived from an EMBL/GenBank/DDBJ whole genome shotgun (WGS) entry which is preliminary data.</text>
</comment>
<evidence type="ECO:0000313" key="1">
    <source>
        <dbReference type="EMBL" id="KAJ5471349.1"/>
    </source>
</evidence>
<name>A0A9W9WPN9_9EURO</name>
<dbReference type="EMBL" id="JAPWDO010000005">
    <property type="protein sequence ID" value="KAJ5471349.1"/>
    <property type="molecule type" value="Genomic_DNA"/>
</dbReference>
<proteinExistence type="predicted"/>
<dbReference type="Proteomes" id="UP001147760">
    <property type="component" value="Unassembled WGS sequence"/>
</dbReference>
<dbReference type="AlphaFoldDB" id="A0A9W9WPN9"/>
<gene>
    <name evidence="1" type="ORF">N7530_008706</name>
</gene>
<organism evidence="1 2">
    <name type="scientific">Penicillium desertorum</name>
    <dbReference type="NCBI Taxonomy" id="1303715"/>
    <lineage>
        <taxon>Eukaryota</taxon>
        <taxon>Fungi</taxon>
        <taxon>Dikarya</taxon>
        <taxon>Ascomycota</taxon>
        <taxon>Pezizomycotina</taxon>
        <taxon>Eurotiomycetes</taxon>
        <taxon>Eurotiomycetidae</taxon>
        <taxon>Eurotiales</taxon>
        <taxon>Aspergillaceae</taxon>
        <taxon>Penicillium</taxon>
    </lineage>
</organism>
<reference evidence="1" key="2">
    <citation type="journal article" date="2023" name="IMA Fungus">
        <title>Comparative genomic study of the Penicillium genus elucidates a diverse pangenome and 15 lateral gene transfer events.</title>
        <authorList>
            <person name="Petersen C."/>
            <person name="Sorensen T."/>
            <person name="Nielsen M.R."/>
            <person name="Sondergaard T.E."/>
            <person name="Sorensen J.L."/>
            <person name="Fitzpatrick D.A."/>
            <person name="Frisvad J.C."/>
            <person name="Nielsen K.L."/>
        </authorList>
    </citation>
    <scope>NUCLEOTIDE SEQUENCE</scope>
    <source>
        <strain evidence="1">IBT 17660</strain>
    </source>
</reference>
<keyword evidence="2" id="KW-1185">Reference proteome</keyword>
<sequence>MKKKMKKKKKKKKNERVRCEARWRTTYAGFAFGGLFQRISTILLPDKLQKLCAAAKIASRVPV</sequence>
<reference evidence="1" key="1">
    <citation type="submission" date="2022-12" db="EMBL/GenBank/DDBJ databases">
        <authorList>
            <person name="Petersen C."/>
        </authorList>
    </citation>
    <scope>NUCLEOTIDE SEQUENCE</scope>
    <source>
        <strain evidence="1">IBT 17660</strain>
    </source>
</reference>
<accession>A0A9W9WPN9</accession>
<evidence type="ECO:0000313" key="2">
    <source>
        <dbReference type="Proteomes" id="UP001147760"/>
    </source>
</evidence>